<name>A0ABU1QHR5_9BACL</name>
<reference evidence="1 2" key="1">
    <citation type="submission" date="2023-07" db="EMBL/GenBank/DDBJ databases">
        <title>Sorghum-associated microbial communities from plants grown in Nebraska, USA.</title>
        <authorList>
            <person name="Schachtman D."/>
        </authorList>
    </citation>
    <scope>NUCLEOTIDE SEQUENCE [LARGE SCALE GENOMIC DNA]</scope>
    <source>
        <strain evidence="1 2">BE143</strain>
    </source>
</reference>
<organism evidence="1 2">
    <name type="scientific">Paenibacillus peoriae</name>
    <dbReference type="NCBI Taxonomy" id="59893"/>
    <lineage>
        <taxon>Bacteria</taxon>
        <taxon>Bacillati</taxon>
        <taxon>Bacillota</taxon>
        <taxon>Bacilli</taxon>
        <taxon>Bacillales</taxon>
        <taxon>Paenibacillaceae</taxon>
        <taxon>Paenibacillus</taxon>
    </lineage>
</organism>
<evidence type="ECO:0000313" key="2">
    <source>
        <dbReference type="Proteomes" id="UP001266807"/>
    </source>
</evidence>
<accession>A0ABU1QHR5</accession>
<proteinExistence type="predicted"/>
<gene>
    <name evidence="1" type="ORF">J2W98_003461</name>
</gene>
<dbReference type="EMBL" id="JAVDUG010000004">
    <property type="protein sequence ID" value="MDR6779181.1"/>
    <property type="molecule type" value="Genomic_DNA"/>
</dbReference>
<evidence type="ECO:0000313" key="1">
    <source>
        <dbReference type="EMBL" id="MDR6779181.1"/>
    </source>
</evidence>
<sequence length="30" mass="3298">MDDLVHSDITDLDTLVNMIKLSFSFADGAI</sequence>
<keyword evidence="2" id="KW-1185">Reference proteome</keyword>
<dbReference type="Proteomes" id="UP001266807">
    <property type="component" value="Unassembled WGS sequence"/>
</dbReference>
<protein>
    <submittedName>
        <fullName evidence="1">Uncharacterized protein</fullName>
    </submittedName>
</protein>
<comment type="caution">
    <text evidence="1">The sequence shown here is derived from an EMBL/GenBank/DDBJ whole genome shotgun (WGS) entry which is preliminary data.</text>
</comment>